<dbReference type="PANTHER" id="PTHR24223">
    <property type="entry name" value="ATP-BINDING CASSETTE SUB-FAMILY C"/>
    <property type="match status" value="1"/>
</dbReference>
<gene>
    <name evidence="12" type="ORF">HK103_000767</name>
</gene>
<dbReference type="GO" id="GO:0140359">
    <property type="term" value="F:ABC-type transporter activity"/>
    <property type="evidence" value="ECO:0007669"/>
    <property type="project" value="InterPro"/>
</dbReference>
<keyword evidence="3 9" id="KW-0812">Transmembrane</keyword>
<sequence>MDFKRKQVKINPLNFLTIEWITPLMFSGARKPLQQEDLYDLPDSNQATYLAGLLDPYWHDFKKLKGDPNAKIKNTISSIFVKQYYIRFFFGLLLQGLSVACVLTIPTFMKQILLYLTPLYPRSLLYFDSGIALSFILAGLQLGRTVFEKTSIQLFNSLQVDVKTILIGAVYEKSLRLSQASSRKYTQGQILNLINVDVEKISASFVQMAAFIVSPVNVVVSVILLGQKLYYAVWGGAGCLFAILILQIAAIGFLVTYQKGFLSIGDRRLKALREMLYGIKIIKFRALEKFFMDRISKIRDEQVAVLKKYYFLQVYFVGMIQIAPISMPIGAFLVYSAVYGDISPDRIFPSLTLFSNLFQLILVIPQSITAVVVAYVSYNRIVEFLGAEEADELENIQHTIKELKDNHLEIKDGCFKWEKVNQEQKEAKKPVIVEVNPEKDLVELKEPVETSDAFALENIDISVKKGAKIGIIGPVGSGKSSLLSAIIGEMPKVSGTLNIGGRLAYCSQQPWILTDTVQGNIVFNNNLDQERLKTVLEATGLDVDMQQLPAGVKTEIGEKGVNLSGGQKARVSMARAMYQNSDIVILDDPISALDAQVGRKVFTDAIKGYLKDKTVILVTHQLHFLPELDYIITLDKGTIVEQGTFKELMEAKGNMYEMMKHYSVDEQDSELATKKETLEDKNDNTGEKGGIIVQEDQEIGSVSFQVYWHYISQCGGYPYLLGIFICASINAGVQVFNNLWLSWWTSYPPKYDFSKATYMRVYGLLGLGQFLCALLLTTTFLTGGFKASKFYHKKALGSLLTAPMGYFDSQPIGRILNRMSKDIESVDQQIWIILFLCTISTAGLVANAIFMVYVEVKLLGKSNREFKRFESTNRSPLYAHVSETLAGLATVKAFGVEKQFVTRERKLMNTSNMPTYLRLFAATWVGLRLEALTCTITLLLCLLGSSGSIDPSLIGLALTYAIGYTSLLSLLLMSSSQLENEFNSVERLSYYCDKLPKEAAFKTDHDPDAANWPTVGAISVNNITMAYPSRPDLPVLRNISFEVKPGENIGIIGRTGSGKSSLMTALFRIVELSEGTISIDGVDISTIGLEALRKSIQIIPQEPVLFTGTIRDNLDVESLYQDDDIWKVLEMIGLKEYVSSLSDKLDSAVAENGENLSVGQRQLICLGRAILLKPRILIMDEATASVDAEADKLIQLSIKTHFKDTTVLSIAHRLNTIADFDRVLVLENGVKKEYDSPHILLSNPNTLFSQLADATGPTNAATLRQVAKEKYEGKNQ</sequence>
<feature type="transmembrane region" description="Helical" evidence="9">
    <location>
        <begin position="205"/>
        <end position="225"/>
    </location>
</feature>
<feature type="domain" description="ABC transmembrane type-1" evidence="11">
    <location>
        <begin position="89"/>
        <end position="371"/>
    </location>
</feature>
<dbReference type="FunFam" id="1.20.1560.10:FF:000013">
    <property type="entry name" value="ABC transporter C family member 2"/>
    <property type="match status" value="1"/>
</dbReference>
<dbReference type="InterPro" id="IPR003439">
    <property type="entry name" value="ABC_transporter-like_ATP-bd"/>
</dbReference>
<evidence type="ECO:0000256" key="8">
    <source>
        <dbReference type="ARBA" id="ARBA00023136"/>
    </source>
</evidence>
<feature type="transmembrane region" description="Helical" evidence="9">
    <location>
        <begin position="719"/>
        <end position="741"/>
    </location>
</feature>
<feature type="transmembrane region" description="Helical" evidence="9">
    <location>
        <begin position="830"/>
        <end position="854"/>
    </location>
</feature>
<feature type="transmembrane region" description="Helical" evidence="9">
    <location>
        <begin position="84"/>
        <end position="105"/>
    </location>
</feature>
<dbReference type="InterPro" id="IPR011527">
    <property type="entry name" value="ABC1_TM_dom"/>
</dbReference>
<comment type="subcellular location">
    <subcellularLocation>
        <location evidence="1">Vacuole membrane</location>
        <topology evidence="1">Multi-pass membrane protein</topology>
    </subcellularLocation>
</comment>
<dbReference type="GO" id="GO:0016887">
    <property type="term" value="F:ATP hydrolysis activity"/>
    <property type="evidence" value="ECO:0007669"/>
    <property type="project" value="InterPro"/>
</dbReference>
<keyword evidence="8 9" id="KW-0472">Membrane</keyword>
<evidence type="ECO:0000256" key="5">
    <source>
        <dbReference type="ARBA" id="ARBA00022741"/>
    </source>
</evidence>
<dbReference type="Pfam" id="PF00005">
    <property type="entry name" value="ABC_tran"/>
    <property type="match status" value="2"/>
</dbReference>
<evidence type="ECO:0000313" key="13">
    <source>
        <dbReference type="Proteomes" id="UP001210925"/>
    </source>
</evidence>
<feature type="transmembrane region" description="Helical" evidence="9">
    <location>
        <begin position="761"/>
        <end position="785"/>
    </location>
</feature>
<dbReference type="InterPro" id="IPR017871">
    <property type="entry name" value="ABC_transporter-like_CS"/>
</dbReference>
<dbReference type="EMBL" id="JADGKB010000114">
    <property type="protein sequence ID" value="KAJ3253273.1"/>
    <property type="molecule type" value="Genomic_DNA"/>
</dbReference>
<evidence type="ECO:0000256" key="2">
    <source>
        <dbReference type="ARBA" id="ARBA00022448"/>
    </source>
</evidence>
<dbReference type="Pfam" id="PF00664">
    <property type="entry name" value="ABC_membrane"/>
    <property type="match status" value="2"/>
</dbReference>
<dbReference type="GO" id="GO:0000329">
    <property type="term" value="C:fungal-type vacuole membrane"/>
    <property type="evidence" value="ECO:0007669"/>
    <property type="project" value="UniProtKB-ARBA"/>
</dbReference>
<keyword evidence="5" id="KW-0547">Nucleotide-binding</keyword>
<dbReference type="Proteomes" id="UP001210925">
    <property type="component" value="Unassembled WGS sequence"/>
</dbReference>
<dbReference type="InterPro" id="IPR027417">
    <property type="entry name" value="P-loop_NTPase"/>
</dbReference>
<dbReference type="PROSITE" id="PS00211">
    <property type="entry name" value="ABC_TRANSPORTER_1"/>
    <property type="match status" value="2"/>
</dbReference>
<keyword evidence="2" id="KW-0813">Transport</keyword>
<dbReference type="CDD" id="cd18579">
    <property type="entry name" value="ABC_6TM_ABCC_D1"/>
    <property type="match status" value="1"/>
</dbReference>
<dbReference type="SUPFAM" id="SSF52540">
    <property type="entry name" value="P-loop containing nucleoside triphosphate hydrolases"/>
    <property type="match status" value="2"/>
</dbReference>
<evidence type="ECO:0000256" key="3">
    <source>
        <dbReference type="ARBA" id="ARBA00022692"/>
    </source>
</evidence>
<feature type="transmembrane region" description="Helical" evidence="9">
    <location>
        <begin position="357"/>
        <end position="378"/>
    </location>
</feature>
<dbReference type="InterPro" id="IPR036640">
    <property type="entry name" value="ABC1_TM_sf"/>
</dbReference>
<evidence type="ECO:0000256" key="1">
    <source>
        <dbReference type="ARBA" id="ARBA00004128"/>
    </source>
</evidence>
<accession>A0AAD5UBI8</accession>
<name>A0AAD5UBI8_9FUNG</name>
<feature type="domain" description="ABC transmembrane type-1" evidence="11">
    <location>
        <begin position="721"/>
        <end position="980"/>
    </location>
</feature>
<dbReference type="Gene3D" id="1.20.1560.10">
    <property type="entry name" value="ABC transporter type 1, transmembrane domain"/>
    <property type="match status" value="2"/>
</dbReference>
<evidence type="ECO:0000256" key="6">
    <source>
        <dbReference type="ARBA" id="ARBA00022840"/>
    </source>
</evidence>
<dbReference type="FunFam" id="3.40.50.300:FF:000163">
    <property type="entry name" value="Multidrug resistance-associated protein member 4"/>
    <property type="match status" value="1"/>
</dbReference>
<evidence type="ECO:0000256" key="4">
    <source>
        <dbReference type="ARBA" id="ARBA00022737"/>
    </source>
</evidence>
<protein>
    <submittedName>
        <fullName evidence="12">Uncharacterized protein</fullName>
    </submittedName>
</protein>
<dbReference type="InterPro" id="IPR003593">
    <property type="entry name" value="AAA+_ATPase"/>
</dbReference>
<dbReference type="SMART" id="SM00382">
    <property type="entry name" value="AAA"/>
    <property type="match status" value="2"/>
</dbReference>
<proteinExistence type="predicted"/>
<dbReference type="PROSITE" id="PS50893">
    <property type="entry name" value="ABC_TRANSPORTER_2"/>
    <property type="match status" value="2"/>
</dbReference>
<evidence type="ECO:0000313" key="12">
    <source>
        <dbReference type="EMBL" id="KAJ3253273.1"/>
    </source>
</evidence>
<keyword evidence="6" id="KW-0067">ATP-binding</keyword>
<dbReference type="PROSITE" id="PS50929">
    <property type="entry name" value="ABC_TM1F"/>
    <property type="match status" value="2"/>
</dbReference>
<feature type="transmembrane region" description="Helical" evidence="9">
    <location>
        <begin position="916"/>
        <end position="940"/>
    </location>
</feature>
<dbReference type="InterPro" id="IPR050173">
    <property type="entry name" value="ABC_transporter_C-like"/>
</dbReference>
<dbReference type="PANTHER" id="PTHR24223:SF443">
    <property type="entry name" value="MULTIDRUG-RESISTANCE LIKE PROTEIN 1, ISOFORM I"/>
    <property type="match status" value="1"/>
</dbReference>
<keyword evidence="13" id="KW-1185">Reference proteome</keyword>
<dbReference type="CDD" id="cd03244">
    <property type="entry name" value="ABCC_MRP_domain2"/>
    <property type="match status" value="1"/>
</dbReference>
<dbReference type="AlphaFoldDB" id="A0AAD5UBI8"/>
<feature type="transmembrane region" description="Helical" evidence="9">
    <location>
        <begin position="314"/>
        <end position="337"/>
    </location>
</feature>
<keyword evidence="4" id="KW-0677">Repeat</keyword>
<dbReference type="CDD" id="cd03250">
    <property type="entry name" value="ABCC_MRP_domain1"/>
    <property type="match status" value="1"/>
</dbReference>
<dbReference type="InterPro" id="IPR044746">
    <property type="entry name" value="ABCC_6TM_D1"/>
</dbReference>
<evidence type="ECO:0000259" key="10">
    <source>
        <dbReference type="PROSITE" id="PS50893"/>
    </source>
</evidence>
<feature type="domain" description="ABC transporter" evidence="10">
    <location>
        <begin position="1018"/>
        <end position="1253"/>
    </location>
</feature>
<dbReference type="Gene3D" id="3.40.50.300">
    <property type="entry name" value="P-loop containing nucleotide triphosphate hydrolases"/>
    <property type="match status" value="2"/>
</dbReference>
<dbReference type="SUPFAM" id="SSF90123">
    <property type="entry name" value="ABC transporter transmembrane region"/>
    <property type="match status" value="2"/>
</dbReference>
<dbReference type="FunFam" id="3.40.50.300:FF:000997">
    <property type="entry name" value="Multidrug resistance-associated protein 1"/>
    <property type="match status" value="1"/>
</dbReference>
<feature type="transmembrane region" description="Helical" evidence="9">
    <location>
        <begin position="231"/>
        <end position="257"/>
    </location>
</feature>
<evidence type="ECO:0000256" key="7">
    <source>
        <dbReference type="ARBA" id="ARBA00022989"/>
    </source>
</evidence>
<feature type="transmembrane region" description="Helical" evidence="9">
    <location>
        <begin position="952"/>
        <end position="973"/>
    </location>
</feature>
<feature type="domain" description="ABC transporter" evidence="10">
    <location>
        <begin position="436"/>
        <end position="661"/>
    </location>
</feature>
<reference evidence="12" key="1">
    <citation type="submission" date="2020-05" db="EMBL/GenBank/DDBJ databases">
        <title>Phylogenomic resolution of chytrid fungi.</title>
        <authorList>
            <person name="Stajich J.E."/>
            <person name="Amses K."/>
            <person name="Simmons R."/>
            <person name="Seto K."/>
            <person name="Myers J."/>
            <person name="Bonds A."/>
            <person name="Quandt C.A."/>
            <person name="Barry K."/>
            <person name="Liu P."/>
            <person name="Grigoriev I."/>
            <person name="Longcore J.E."/>
            <person name="James T.Y."/>
        </authorList>
    </citation>
    <scope>NUCLEOTIDE SEQUENCE</scope>
    <source>
        <strain evidence="12">PLAUS21</strain>
    </source>
</reference>
<dbReference type="GO" id="GO:0005524">
    <property type="term" value="F:ATP binding"/>
    <property type="evidence" value="ECO:0007669"/>
    <property type="project" value="UniProtKB-KW"/>
</dbReference>
<evidence type="ECO:0000256" key="9">
    <source>
        <dbReference type="SAM" id="Phobius"/>
    </source>
</evidence>
<feature type="transmembrane region" description="Helical" evidence="9">
    <location>
        <begin position="125"/>
        <end position="143"/>
    </location>
</feature>
<organism evidence="12 13">
    <name type="scientific">Boothiomyces macroporosus</name>
    <dbReference type="NCBI Taxonomy" id="261099"/>
    <lineage>
        <taxon>Eukaryota</taxon>
        <taxon>Fungi</taxon>
        <taxon>Fungi incertae sedis</taxon>
        <taxon>Chytridiomycota</taxon>
        <taxon>Chytridiomycota incertae sedis</taxon>
        <taxon>Chytridiomycetes</taxon>
        <taxon>Rhizophydiales</taxon>
        <taxon>Terramycetaceae</taxon>
        <taxon>Boothiomyces</taxon>
    </lineage>
</organism>
<comment type="caution">
    <text evidence="12">The sequence shown here is derived from an EMBL/GenBank/DDBJ whole genome shotgun (WGS) entry which is preliminary data.</text>
</comment>
<evidence type="ECO:0000259" key="11">
    <source>
        <dbReference type="PROSITE" id="PS50929"/>
    </source>
</evidence>
<keyword evidence="7 9" id="KW-1133">Transmembrane helix</keyword>